<protein>
    <submittedName>
        <fullName evidence="2">Uu.00g073950.m01.CDS01</fullName>
    </submittedName>
</protein>
<gene>
    <name evidence="2" type="ORF">KHLLAP_LOCUS12238</name>
</gene>
<dbReference type="EMBL" id="CAUWAG010000018">
    <property type="protein sequence ID" value="CAJ2511770.1"/>
    <property type="molecule type" value="Genomic_DNA"/>
</dbReference>
<feature type="region of interest" description="Disordered" evidence="1">
    <location>
        <begin position="296"/>
        <end position="674"/>
    </location>
</feature>
<feature type="compositionally biased region" description="Acidic residues" evidence="1">
    <location>
        <begin position="10"/>
        <end position="20"/>
    </location>
</feature>
<feature type="compositionally biased region" description="Acidic residues" evidence="1">
    <location>
        <begin position="383"/>
        <end position="395"/>
    </location>
</feature>
<feature type="compositionally biased region" description="Polar residues" evidence="1">
    <location>
        <begin position="601"/>
        <end position="610"/>
    </location>
</feature>
<comment type="caution">
    <text evidence="2">The sequence shown here is derived from an EMBL/GenBank/DDBJ whole genome shotgun (WGS) entry which is preliminary data.</text>
</comment>
<sequence length="689" mass="74556">MAHRRRVIADSDDEDGDDDQPLSPLREEASPPETEPLSPHHRPSSPTSSKSHNQISDVTNPSFFDGVFNDHRTRALEQSQLIENIVRQSQKASASSGDVSLPAKGKGRKLDPSSGTDVTSPVVLRKPKNQPAPFSDGASEFTTPRKSTGDEWDVPSSAEGATATKSVKSSRSKEKTYGKRQRRISKLAPSSSDAGIGAPEAVEPEHMAEDVAAQDELPLEDNDVGPSPLPSAKKREISLHDTVLQDTAKFYIAPSNMTTMQKLEYQRVNVPPGSLANQKSSGTSGVTTIAYSTPSAYASSGPPIPWDRPSVADTQPPTPREVIDITSSPDVMASGHGCAKRRKVIASPTVDTPVADSRAEPANGSPDPIPVKTNNKKRPKDMEDIDELGQDDSWDSDTIGYYRESYRPRTSRRRSKASISIILEDEVGEQTGFPTPYEEVHNKPADELAEIAPADPEPPAAPESPATKADQAEDQPTVQPKKRGRKKKQPVVEVLPQDVPDTGLQVVAQEPPPLGTALEVEAPVEKPKKKRGRPRKSDFSKAEVVAPEPPVAETVAAPGTSTIFESKEGEVDELAAEQFEEDIEEPNAKRRKKSRKETRNTEASTPSISAESLPLKELDRNSRSPSKLHPSDALAAKSVTPATDENLPTKSQAKETPKSTPTASQSKALYRVGLSKRSRIAPLLKIIKK</sequence>
<evidence type="ECO:0000313" key="3">
    <source>
        <dbReference type="Proteomes" id="UP001295740"/>
    </source>
</evidence>
<evidence type="ECO:0000313" key="2">
    <source>
        <dbReference type="EMBL" id="CAJ2511770.1"/>
    </source>
</evidence>
<dbReference type="Proteomes" id="UP001295740">
    <property type="component" value="Unassembled WGS sequence"/>
</dbReference>
<feature type="compositionally biased region" description="Basic residues" evidence="1">
    <location>
        <begin position="480"/>
        <end position="489"/>
    </location>
</feature>
<organism evidence="2 3">
    <name type="scientific">Anthostomella pinea</name>
    <dbReference type="NCBI Taxonomy" id="933095"/>
    <lineage>
        <taxon>Eukaryota</taxon>
        <taxon>Fungi</taxon>
        <taxon>Dikarya</taxon>
        <taxon>Ascomycota</taxon>
        <taxon>Pezizomycotina</taxon>
        <taxon>Sordariomycetes</taxon>
        <taxon>Xylariomycetidae</taxon>
        <taxon>Xylariales</taxon>
        <taxon>Xylariaceae</taxon>
        <taxon>Anthostomella</taxon>
    </lineage>
</organism>
<feature type="compositionally biased region" description="Polar residues" evidence="1">
    <location>
        <begin position="658"/>
        <end position="667"/>
    </location>
</feature>
<reference evidence="2" key="1">
    <citation type="submission" date="2023-10" db="EMBL/GenBank/DDBJ databases">
        <authorList>
            <person name="Hackl T."/>
        </authorList>
    </citation>
    <scope>NUCLEOTIDE SEQUENCE</scope>
</reference>
<dbReference type="AlphaFoldDB" id="A0AAI8VW01"/>
<proteinExistence type="predicted"/>
<feature type="region of interest" description="Disordered" evidence="1">
    <location>
        <begin position="1"/>
        <end position="67"/>
    </location>
</feature>
<feature type="region of interest" description="Disordered" evidence="1">
    <location>
        <begin position="85"/>
        <end position="236"/>
    </location>
</feature>
<feature type="compositionally biased region" description="Polar residues" evidence="1">
    <location>
        <begin position="640"/>
        <end position="651"/>
    </location>
</feature>
<keyword evidence="3" id="KW-1185">Reference proteome</keyword>
<name>A0AAI8VW01_9PEZI</name>
<accession>A0AAI8VW01</accession>
<evidence type="ECO:0000256" key="1">
    <source>
        <dbReference type="SAM" id="MobiDB-lite"/>
    </source>
</evidence>
<feature type="compositionally biased region" description="Polar residues" evidence="1">
    <location>
        <begin position="53"/>
        <end position="62"/>
    </location>
</feature>
<feature type="compositionally biased region" description="Acidic residues" evidence="1">
    <location>
        <begin position="570"/>
        <end position="585"/>
    </location>
</feature>
<feature type="compositionally biased region" description="Low complexity" evidence="1">
    <location>
        <begin position="542"/>
        <end position="558"/>
    </location>
</feature>
<feature type="compositionally biased region" description="Polar residues" evidence="1">
    <location>
        <begin position="85"/>
        <end position="98"/>
    </location>
</feature>